<dbReference type="SMART" id="SM00631">
    <property type="entry name" value="Zn_pept"/>
    <property type="match status" value="1"/>
</dbReference>
<feature type="signal peptide" evidence="8">
    <location>
        <begin position="1"/>
        <end position="19"/>
    </location>
</feature>
<proteinExistence type="inferred from homology"/>
<dbReference type="GO" id="GO:0004181">
    <property type="term" value="F:metallocarboxypeptidase activity"/>
    <property type="evidence" value="ECO:0007669"/>
    <property type="project" value="InterPro"/>
</dbReference>
<evidence type="ECO:0000256" key="7">
    <source>
        <dbReference type="PROSITE-ProRule" id="PRU01379"/>
    </source>
</evidence>
<feature type="chain" id="PRO_5042872856" evidence="8">
    <location>
        <begin position="20"/>
        <end position="844"/>
    </location>
</feature>
<dbReference type="InterPro" id="IPR029062">
    <property type="entry name" value="Class_I_gatase-like"/>
</dbReference>
<comment type="cofactor">
    <cofactor evidence="1">
        <name>Zn(2+)</name>
        <dbReference type="ChEBI" id="CHEBI:29105"/>
    </cofactor>
</comment>
<evidence type="ECO:0000313" key="10">
    <source>
        <dbReference type="EMBL" id="MBT1701538.1"/>
    </source>
</evidence>
<dbReference type="PANTHER" id="PTHR11705:SF143">
    <property type="entry name" value="SLL0236 PROTEIN"/>
    <property type="match status" value="1"/>
</dbReference>
<dbReference type="PANTHER" id="PTHR11705">
    <property type="entry name" value="PROTEASE FAMILY M14 CARBOXYPEPTIDASE A,B"/>
    <property type="match status" value="1"/>
</dbReference>
<keyword evidence="5" id="KW-0862">Zinc</keyword>
<evidence type="ECO:0000259" key="9">
    <source>
        <dbReference type="PROSITE" id="PS52035"/>
    </source>
</evidence>
<reference evidence="10 11" key="1">
    <citation type="submission" date="2021-05" db="EMBL/GenBank/DDBJ databases">
        <title>A Polyphasic approach of four new species of the genus Ohtaekwangia: Ohtaekwangia histidinii sp. nov., Ohtaekwangia cretensis sp. nov., Ohtaekwangia indiensis sp. nov., Ohtaekwangia reichenbachii sp. nov. from diverse environment.</title>
        <authorList>
            <person name="Octaviana S."/>
        </authorList>
    </citation>
    <scope>NUCLEOTIDE SEQUENCE [LARGE SCALE GENOMIC DNA]</scope>
    <source>
        <strain evidence="10 11">PWU4</strain>
    </source>
</reference>
<comment type="caution">
    <text evidence="10">The sequence shown here is derived from an EMBL/GenBank/DDBJ whole genome shotgun (WGS) entry which is preliminary data.</text>
</comment>
<dbReference type="GO" id="GO:0005615">
    <property type="term" value="C:extracellular space"/>
    <property type="evidence" value="ECO:0007669"/>
    <property type="project" value="TreeGrafter"/>
</dbReference>
<organism evidence="10 11">
    <name type="scientific">Chryseosolibacter histidini</name>
    <dbReference type="NCBI Taxonomy" id="2782349"/>
    <lineage>
        <taxon>Bacteria</taxon>
        <taxon>Pseudomonadati</taxon>
        <taxon>Bacteroidota</taxon>
        <taxon>Cytophagia</taxon>
        <taxon>Cytophagales</taxon>
        <taxon>Chryseotaleaceae</taxon>
        <taxon>Chryseosolibacter</taxon>
    </lineage>
</organism>
<evidence type="ECO:0000256" key="4">
    <source>
        <dbReference type="ARBA" id="ARBA00022801"/>
    </source>
</evidence>
<dbReference type="InterPro" id="IPR000834">
    <property type="entry name" value="Peptidase_M14"/>
</dbReference>
<evidence type="ECO:0000256" key="3">
    <source>
        <dbReference type="ARBA" id="ARBA00022670"/>
    </source>
</evidence>
<name>A0AAP2DS90_9BACT</name>
<dbReference type="Gene3D" id="3.40.630.10">
    <property type="entry name" value="Zn peptidases"/>
    <property type="match status" value="1"/>
</dbReference>
<dbReference type="SUPFAM" id="SSF52317">
    <property type="entry name" value="Class I glutamine amidotransferase-like"/>
    <property type="match status" value="1"/>
</dbReference>
<keyword evidence="3" id="KW-0645">Protease</keyword>
<evidence type="ECO:0000256" key="8">
    <source>
        <dbReference type="SAM" id="SignalP"/>
    </source>
</evidence>
<keyword evidence="8" id="KW-0732">Signal</keyword>
<dbReference type="PROSITE" id="PS52035">
    <property type="entry name" value="PEPTIDASE_M14"/>
    <property type="match status" value="1"/>
</dbReference>
<dbReference type="CDD" id="cd06238">
    <property type="entry name" value="M14-like"/>
    <property type="match status" value="1"/>
</dbReference>
<dbReference type="Pfam" id="PF00246">
    <property type="entry name" value="Peptidase_M14"/>
    <property type="match status" value="1"/>
</dbReference>
<dbReference type="RefSeq" id="WP_254170220.1">
    <property type="nucleotide sequence ID" value="NZ_JAHESF010000079.1"/>
</dbReference>
<evidence type="ECO:0000256" key="2">
    <source>
        <dbReference type="ARBA" id="ARBA00005988"/>
    </source>
</evidence>
<dbReference type="GO" id="GO:0008270">
    <property type="term" value="F:zinc ion binding"/>
    <property type="evidence" value="ECO:0007669"/>
    <property type="project" value="InterPro"/>
</dbReference>
<comment type="similarity">
    <text evidence="2 7">Belongs to the peptidase M14 family.</text>
</comment>
<protein>
    <submittedName>
        <fullName evidence="10">Zinc carboxypeptidase</fullName>
    </submittedName>
</protein>
<feature type="active site" description="Proton donor/acceptor" evidence="7">
    <location>
        <position position="325"/>
    </location>
</feature>
<dbReference type="CDD" id="cd03143">
    <property type="entry name" value="A4_beta-galactosidase_middle_domain"/>
    <property type="match status" value="1"/>
</dbReference>
<evidence type="ECO:0000313" key="11">
    <source>
        <dbReference type="Proteomes" id="UP001319200"/>
    </source>
</evidence>
<sequence>MNKRCWLIMLCLVTTLSQAQQKLLSPKEFLGYELGERFTRHHRVIEYYKHVADVMPNVDLVQYGETYEYRPLVYAVVTSPENFKNLDQIRQDNLRRTGLAEGTPAGDKKAIVWLSYNVHGNEANSLEASMQTLYELANTGNNKTQEWLRNTIVILDPCLNPDGRDRYANFYNQYGNRIPNPSGDAKEHREPWPGGRANHYLFDLNRDWAWQTQVESQQRLKVYNQWMPHVHVDFHEQGYNNPYFFAPAAEPFHEVISPWQREFQLMIGKNNAKYFDAQGWLYFTKEVFDLYYPSYGDTYPTYNGAIGMTYEQAGGGFGGLTITTETGDPLTLKDRLTHHYTTGISTIEITSINATRVVDEFEKYFKENNTNPAAAYKTYVIKSDNNPDKVSQLTALFDTHGIRYGHASAGKAARGFEYQTQAQGSFNLTTDDIIVNIYQPKSRFITTLFEPQSKLPDSLTYDITAWNLMYAYDLKAYALNERINTGRAYQPKAVENNPVNKPYIYVFKYQSLKDVEFLAALMQKGIKIRSAERSFSVNGDTFEPGTLLVPRRNNENIASFDNVIEGLARQYGRKIYTSSTGFMDRGRDVGSGDVNFLKAPRIATVFGDQTSSLSAGEVWHFFEQQVHYPITQIGTEYFRSVDLKKYDVLIVPEGSYRLFDEGILEQVSSWVSGGGRLILVGNALNAFSEKKGFSLKVYASDDEKNQAERKEKELKEKEGVTRYEDAERKQLSETISGAIYKVSLDKSHPLAFGMKDTYYTLKTSESRFAYLDDGWNVGVIKGKAKPVQGFAGKNANHKLDNSLVFGVEEKGQGEVVYLVDNPLFRCFWENGKMIFANAVFMVGQ</sequence>
<feature type="domain" description="Peptidase M14" evidence="9">
    <location>
        <begin position="37"/>
        <end position="350"/>
    </location>
</feature>
<gene>
    <name evidence="10" type="ORF">KK083_31890</name>
</gene>
<keyword evidence="11" id="KW-1185">Reference proteome</keyword>
<keyword evidence="6" id="KW-0482">Metalloprotease</keyword>
<evidence type="ECO:0000256" key="6">
    <source>
        <dbReference type="ARBA" id="ARBA00023049"/>
    </source>
</evidence>
<dbReference type="GO" id="GO:0006508">
    <property type="term" value="P:proteolysis"/>
    <property type="evidence" value="ECO:0007669"/>
    <property type="project" value="UniProtKB-KW"/>
</dbReference>
<evidence type="ECO:0000256" key="5">
    <source>
        <dbReference type="ARBA" id="ARBA00022833"/>
    </source>
</evidence>
<evidence type="ECO:0000256" key="1">
    <source>
        <dbReference type="ARBA" id="ARBA00001947"/>
    </source>
</evidence>
<keyword evidence="10" id="KW-0121">Carboxypeptidase</keyword>
<accession>A0AAP2DS90</accession>
<dbReference type="AlphaFoldDB" id="A0AAP2DS90"/>
<dbReference type="Proteomes" id="UP001319200">
    <property type="component" value="Unassembled WGS sequence"/>
</dbReference>
<dbReference type="SUPFAM" id="SSF53187">
    <property type="entry name" value="Zn-dependent exopeptidases"/>
    <property type="match status" value="1"/>
</dbReference>
<dbReference type="EMBL" id="JAHESF010000079">
    <property type="protein sequence ID" value="MBT1701538.1"/>
    <property type="molecule type" value="Genomic_DNA"/>
</dbReference>
<keyword evidence="4" id="KW-0378">Hydrolase</keyword>